<dbReference type="InterPro" id="IPR000843">
    <property type="entry name" value="HTH_LacI"/>
</dbReference>
<dbReference type="GO" id="GO:0000976">
    <property type="term" value="F:transcription cis-regulatory region binding"/>
    <property type="evidence" value="ECO:0007669"/>
    <property type="project" value="TreeGrafter"/>
</dbReference>
<dbReference type="Proteomes" id="UP000262172">
    <property type="component" value="Unassembled WGS sequence"/>
</dbReference>
<keyword evidence="7" id="KW-1185">Reference proteome</keyword>
<dbReference type="GO" id="GO:0003700">
    <property type="term" value="F:DNA-binding transcription factor activity"/>
    <property type="evidence" value="ECO:0007669"/>
    <property type="project" value="TreeGrafter"/>
</dbReference>
<dbReference type="RefSeq" id="WP_116241460.1">
    <property type="nucleotide sequence ID" value="NZ_QUAB01000034.1"/>
</dbReference>
<organism evidence="6 7">
    <name type="scientific">Microbacterium bovistercoris</name>
    <dbReference type="NCBI Taxonomy" id="2293570"/>
    <lineage>
        <taxon>Bacteria</taxon>
        <taxon>Bacillati</taxon>
        <taxon>Actinomycetota</taxon>
        <taxon>Actinomycetes</taxon>
        <taxon>Micrococcales</taxon>
        <taxon>Microbacteriaceae</taxon>
        <taxon>Microbacterium</taxon>
    </lineage>
</organism>
<gene>
    <name evidence="6" type="ORF">DY023_06110</name>
</gene>
<keyword evidence="3" id="KW-0238">DNA-binding</keyword>
<comment type="caution">
    <text evidence="6">The sequence shown here is derived from an EMBL/GenBank/DDBJ whole genome shotgun (WGS) entry which is preliminary data.</text>
</comment>
<keyword evidence="4" id="KW-0804">Transcription</keyword>
<dbReference type="InterPro" id="IPR010982">
    <property type="entry name" value="Lambda_DNA-bd_dom_sf"/>
</dbReference>
<dbReference type="CDD" id="cd01392">
    <property type="entry name" value="HTH_LacI"/>
    <property type="match status" value="1"/>
</dbReference>
<dbReference type="AlphaFoldDB" id="A0A371NV93"/>
<dbReference type="SUPFAM" id="SSF47413">
    <property type="entry name" value="lambda repressor-like DNA-binding domains"/>
    <property type="match status" value="1"/>
</dbReference>
<dbReference type="PROSITE" id="PS50932">
    <property type="entry name" value="HTH_LACI_2"/>
    <property type="match status" value="1"/>
</dbReference>
<reference evidence="6 7" key="1">
    <citation type="submission" date="2018-08" db="EMBL/GenBank/DDBJ databases">
        <title>Isolation, diversity and antifungal activity of Actinobacteria from cow dung.</title>
        <authorList>
            <person name="Ling L."/>
        </authorList>
    </citation>
    <scope>NUCLEOTIDE SEQUENCE [LARGE SCALE GENOMIC DNA]</scope>
    <source>
        <strain evidence="6 7">NEAU-LLE</strain>
    </source>
</reference>
<dbReference type="Pfam" id="PF13377">
    <property type="entry name" value="Peripla_BP_3"/>
    <property type="match status" value="1"/>
</dbReference>
<keyword evidence="1" id="KW-0678">Repressor</keyword>
<evidence type="ECO:0000256" key="4">
    <source>
        <dbReference type="ARBA" id="ARBA00023163"/>
    </source>
</evidence>
<dbReference type="InterPro" id="IPR046335">
    <property type="entry name" value="LacI/GalR-like_sensor"/>
</dbReference>
<dbReference type="SMART" id="SM00354">
    <property type="entry name" value="HTH_LACI"/>
    <property type="match status" value="1"/>
</dbReference>
<evidence type="ECO:0000256" key="3">
    <source>
        <dbReference type="ARBA" id="ARBA00023125"/>
    </source>
</evidence>
<dbReference type="PANTHER" id="PTHR30146">
    <property type="entry name" value="LACI-RELATED TRANSCRIPTIONAL REPRESSOR"/>
    <property type="match status" value="1"/>
</dbReference>
<feature type="domain" description="HTH lacI-type" evidence="5">
    <location>
        <begin position="6"/>
        <end position="64"/>
    </location>
</feature>
<protein>
    <submittedName>
        <fullName evidence="6">LacI family transcriptional regulator</fullName>
    </submittedName>
</protein>
<accession>A0A371NV93</accession>
<keyword evidence="2" id="KW-0805">Transcription regulation</keyword>
<evidence type="ECO:0000313" key="6">
    <source>
        <dbReference type="EMBL" id="REJ06466.1"/>
    </source>
</evidence>
<sequence length="357" mass="38175">MPRHHVTQADVAAMAGVSQPTVSFVLNGSAPAGVRIPEATRARVLDAIRITGYSANPVAQRLASGRNQILGVFTYETTFPCGGNDFYNAILHGIEHAAERLGVDTLLFTSARVVDGRRRLAHDGWQRLGIADGCLLLGHEEDHAELQKLLDTAYPFVFVGKREREGQALSYVGADYAVATARQLARLTDLGHRRIGYVASPFTDEPAQDRLAGYREGISMEGITPCVLEPGSASDVASEIIGRGLSAVLVTPETDAEALADALEARGLRVPLDVSMLLLGQPLNPRRGGRRWSGFAVPREEMGARAVLLLSRIIDQQAASAPPLNERDLHQLLACADVEGASLAPAPTTPPREGSLA</sequence>
<name>A0A371NV93_9MICO</name>
<dbReference type="EMBL" id="QUAB01000034">
    <property type="protein sequence ID" value="REJ06466.1"/>
    <property type="molecule type" value="Genomic_DNA"/>
</dbReference>
<dbReference type="PANTHER" id="PTHR30146:SF148">
    <property type="entry name" value="HTH-TYPE TRANSCRIPTIONAL REPRESSOR PURR-RELATED"/>
    <property type="match status" value="1"/>
</dbReference>
<proteinExistence type="predicted"/>
<dbReference type="OrthoDB" id="9790412at2"/>
<dbReference type="Gene3D" id="3.40.50.2300">
    <property type="match status" value="2"/>
</dbReference>
<dbReference type="InterPro" id="IPR028082">
    <property type="entry name" value="Peripla_BP_I"/>
</dbReference>
<evidence type="ECO:0000256" key="2">
    <source>
        <dbReference type="ARBA" id="ARBA00023015"/>
    </source>
</evidence>
<dbReference type="Pfam" id="PF00356">
    <property type="entry name" value="LacI"/>
    <property type="match status" value="1"/>
</dbReference>
<dbReference type="Gene3D" id="1.10.260.40">
    <property type="entry name" value="lambda repressor-like DNA-binding domains"/>
    <property type="match status" value="1"/>
</dbReference>
<evidence type="ECO:0000256" key="1">
    <source>
        <dbReference type="ARBA" id="ARBA00022491"/>
    </source>
</evidence>
<evidence type="ECO:0000313" key="7">
    <source>
        <dbReference type="Proteomes" id="UP000262172"/>
    </source>
</evidence>
<dbReference type="CDD" id="cd06267">
    <property type="entry name" value="PBP1_LacI_sugar_binding-like"/>
    <property type="match status" value="1"/>
</dbReference>
<evidence type="ECO:0000259" key="5">
    <source>
        <dbReference type="PROSITE" id="PS50932"/>
    </source>
</evidence>
<dbReference type="SUPFAM" id="SSF53822">
    <property type="entry name" value="Periplasmic binding protein-like I"/>
    <property type="match status" value="1"/>
</dbReference>